<keyword evidence="2" id="KW-0946">Virion</keyword>
<dbReference type="GO" id="GO:0044423">
    <property type="term" value="C:virion component"/>
    <property type="evidence" value="ECO:0007669"/>
    <property type="project" value="UniProtKB-KW"/>
</dbReference>
<sequence length="347" mass="36824">MNTTEKILAGIKQAITEGGKVTIDLKEASSLTGSGNGKGGRTYFDDAFAALRYANPFRMYSRNIKVSGSSVQFVAKTGNATSPTNPWTYTFTPNTGSPNTDTTIWQLPTRVITAQLPIRTAVMSDVNALDATLVADLAMEFATIEGKSMADNDDQAGSTTTTSGGTDGLRGLNYYPGAAGATAAYGSSGTAITNGLHTLATVGHVHTSVDLESLMDMAGALPAQYWNLPGTAWQMHPTYITALRKYAHNGATGPYSLVETGEFGEGPAVNIMGFPVIPNSNLDPTGTAGNFPVYLANWPLFMTIADVEEMTVQMMEQTTPGFVTLYAEKRLVSSVRDPFAGVRLIET</sequence>
<proteinExistence type="predicted"/>
<organism evidence="3">
    <name type="scientific">uncultured Caudovirales phage</name>
    <dbReference type="NCBI Taxonomy" id="2100421"/>
    <lineage>
        <taxon>Viruses</taxon>
        <taxon>Duplodnaviria</taxon>
        <taxon>Heunggongvirae</taxon>
        <taxon>Uroviricota</taxon>
        <taxon>Caudoviricetes</taxon>
        <taxon>Peduoviridae</taxon>
        <taxon>Maltschvirus</taxon>
        <taxon>Maltschvirus maltsch</taxon>
    </lineage>
</organism>
<evidence type="ECO:0000256" key="2">
    <source>
        <dbReference type="ARBA" id="ARBA00022844"/>
    </source>
</evidence>
<protein>
    <submittedName>
        <fullName evidence="3">Major_cap_HK97, phage major capsid protein, HK97 family</fullName>
    </submittedName>
</protein>
<dbReference type="EMBL" id="LR796142">
    <property type="protein sequence ID" value="CAB4121164.1"/>
    <property type="molecule type" value="Genomic_DNA"/>
</dbReference>
<name>A0A6J5KGQ6_9CAUD</name>
<reference evidence="3" key="1">
    <citation type="submission" date="2020-04" db="EMBL/GenBank/DDBJ databases">
        <authorList>
            <person name="Chiriac C."/>
            <person name="Salcher M."/>
            <person name="Ghai R."/>
            <person name="Kavagutti S V."/>
        </authorList>
    </citation>
    <scope>NUCLEOTIDE SEQUENCE</scope>
</reference>
<evidence type="ECO:0000313" key="3">
    <source>
        <dbReference type="EMBL" id="CAB4121164.1"/>
    </source>
</evidence>
<dbReference type="InterPro" id="IPR024455">
    <property type="entry name" value="Phage_capsid"/>
</dbReference>
<dbReference type="SUPFAM" id="SSF56563">
    <property type="entry name" value="Major capsid protein gp5"/>
    <property type="match status" value="1"/>
</dbReference>
<dbReference type="NCBIfam" id="TIGR01554">
    <property type="entry name" value="major_cap_HK97"/>
    <property type="match status" value="1"/>
</dbReference>
<accession>A0A6J5KGQ6</accession>
<gene>
    <name evidence="3" type="ORF">UFOVP10_42</name>
</gene>
<comment type="subcellular location">
    <subcellularLocation>
        <location evidence="1">Virion</location>
    </subcellularLocation>
</comment>
<evidence type="ECO:0000256" key="1">
    <source>
        <dbReference type="ARBA" id="ARBA00004328"/>
    </source>
</evidence>